<evidence type="ECO:0000259" key="2">
    <source>
        <dbReference type="PROSITE" id="PS50887"/>
    </source>
</evidence>
<accession>A0A7W7EYC3</accession>
<dbReference type="InterPro" id="IPR029787">
    <property type="entry name" value="Nucleotide_cyclase"/>
</dbReference>
<keyword evidence="4" id="KW-1185">Reference proteome</keyword>
<dbReference type="SMART" id="SM00267">
    <property type="entry name" value="GGDEF"/>
    <property type="match status" value="1"/>
</dbReference>
<dbReference type="Pfam" id="PF07495">
    <property type="entry name" value="Y_Y_Y"/>
    <property type="match status" value="1"/>
</dbReference>
<dbReference type="GO" id="GO:0052621">
    <property type="term" value="F:diguanylate cyclase activity"/>
    <property type="evidence" value="ECO:0007669"/>
    <property type="project" value="UniProtKB-EC"/>
</dbReference>
<dbReference type="InterPro" id="IPR000160">
    <property type="entry name" value="GGDEF_dom"/>
</dbReference>
<dbReference type="FunFam" id="3.30.70.270:FF:000001">
    <property type="entry name" value="Diguanylate cyclase domain protein"/>
    <property type="match status" value="1"/>
</dbReference>
<dbReference type="SUPFAM" id="SSF63829">
    <property type="entry name" value="Calcium-dependent phosphotriesterase"/>
    <property type="match status" value="3"/>
</dbReference>
<name>A0A7W7EYC3_9SPHN</name>
<feature type="domain" description="GGDEF" evidence="2">
    <location>
        <begin position="880"/>
        <end position="1012"/>
    </location>
</feature>
<dbReference type="CDD" id="cd01949">
    <property type="entry name" value="GGDEF"/>
    <property type="match status" value="1"/>
</dbReference>
<dbReference type="GO" id="GO:0043709">
    <property type="term" value="P:cell adhesion involved in single-species biofilm formation"/>
    <property type="evidence" value="ECO:0007669"/>
    <property type="project" value="TreeGrafter"/>
</dbReference>
<dbReference type="InterPro" id="IPR043128">
    <property type="entry name" value="Rev_trsase/Diguanyl_cyclase"/>
</dbReference>
<dbReference type="EC" id="2.7.7.65" evidence="1"/>
<organism evidence="3 4">
    <name type="scientific">Sphingomonas abaci</name>
    <dbReference type="NCBI Taxonomy" id="237611"/>
    <lineage>
        <taxon>Bacteria</taxon>
        <taxon>Pseudomonadati</taxon>
        <taxon>Pseudomonadota</taxon>
        <taxon>Alphaproteobacteria</taxon>
        <taxon>Sphingomonadales</taxon>
        <taxon>Sphingomonadaceae</taxon>
        <taxon>Sphingomonas</taxon>
    </lineage>
</organism>
<dbReference type="InterPro" id="IPR011110">
    <property type="entry name" value="Reg_prop"/>
</dbReference>
<dbReference type="PANTHER" id="PTHR45138:SF24">
    <property type="entry name" value="DIGUANYLATE CYCLASE DGCC-RELATED"/>
    <property type="match status" value="1"/>
</dbReference>
<evidence type="ECO:0000256" key="1">
    <source>
        <dbReference type="ARBA" id="ARBA00012528"/>
    </source>
</evidence>
<dbReference type="Pfam" id="PF00990">
    <property type="entry name" value="GGDEF"/>
    <property type="match status" value="1"/>
</dbReference>
<dbReference type="InterPro" id="IPR011123">
    <property type="entry name" value="Y_Y_Y"/>
</dbReference>
<dbReference type="Gene3D" id="2.60.40.10">
    <property type="entry name" value="Immunoglobulins"/>
    <property type="match status" value="1"/>
</dbReference>
<dbReference type="PROSITE" id="PS50887">
    <property type="entry name" value="GGDEF"/>
    <property type="match status" value="1"/>
</dbReference>
<protein>
    <recommendedName>
        <fullName evidence="1">diguanylate cyclase</fullName>
        <ecNumber evidence="1">2.7.7.65</ecNumber>
    </recommendedName>
</protein>
<dbReference type="RefSeq" id="WP_184110946.1">
    <property type="nucleotide sequence ID" value="NZ_JACHNY010000001.1"/>
</dbReference>
<dbReference type="SUPFAM" id="SSF55073">
    <property type="entry name" value="Nucleotide cyclase"/>
    <property type="match status" value="1"/>
</dbReference>
<dbReference type="AlphaFoldDB" id="A0A7W7EYC3"/>
<comment type="caution">
    <text evidence="3">The sequence shown here is derived from an EMBL/GenBank/DDBJ whole genome shotgun (WGS) entry which is preliminary data.</text>
</comment>
<evidence type="ECO:0000313" key="4">
    <source>
        <dbReference type="Proteomes" id="UP000574769"/>
    </source>
</evidence>
<sequence length="1022" mass="111993">MTSARASGRERWHIAAAAVALLFALLVGQRAAWADPVVQPPMVKDFAYDRWTTNEGLPHNSVQGVVQTREGYLWLATWEGLARYNGTRFTIFSRDSHPPLPDNGVTGILSDRQGNLWIGDSRGNLGRRDAAGRWRFWTARQGLPRASILTLARDGQGRLWIGFIRGGLGLLTPDGRFQRVPMPAGMPLMSILGLAIDAQGRLWIGCVDGLVVRTPDGRFHHLSKSLGLPAGAVLPVVDHRNHVWLLAGGELRQVEGGQARLVHRLPGTNRFSAMAADRWGGLWLGTENLGLLHLARGRTEWITPTQGLPEGRIATVFQDREGSIWVGVNGGLYRLRQALFTNMRQENGLSGNYVRALVESRDRSLWIGSSRGLDRVLPDGRIRHIRIEQAGVPGGNSPSVLSLLAQPDGDVWVGTLGDGIFHVRDDRIVARYGRLEGIRDVRVRTLATRRDGGLWAGTRRGVVAIDGEGRVWHPTLPGLPQTMVYAIADTSHGLWIGTIDDLTLWPPNGAPRRISMARLADVNSALGLFEDPDRSAMWISTDRGLFRYRYADGQLAHVGRNQGLPVDTVFQMALDRHGAAWLGSNSGVLRIDYAALMAVADGRRRTIRVDRFDRLDGMASAQGNGASGPTTLLRQDGSIWFATAEGAASVRPEREAQLRVRTPPPLVIESVLLDGEAGPLTDGANWVSIPAKTRRVSIAYGGLSFLSPQSIRYRTRLVGYENDWIDRGAERIVDYTALPPGRYALHVSASSGGGPWSAQDKVLRFVVEPSLWQRSDFRFALVAVAVGLAGLAYRWRVLNLHRRARHLGRMVEERTADIRRQGEMLMLAAEEKDALLAQLASQARTLRRMAHEDALTGLPNRRRYEDELAEQIACFAEHGRAWSLAILDIDHFKRINDQHSHAVGDAALRRVAAVMRDAVRDRDLVARLGGEEFALLMPDTDAAAAKAVCEHVRGAIAAASYDPCAAGLRITVSIGVATWPGYRSVSAMQAAADAALYRAKGEGRNRVISSEAARPATVGIAS</sequence>
<dbReference type="GO" id="GO:1902201">
    <property type="term" value="P:negative regulation of bacterial-type flagellum-dependent cell motility"/>
    <property type="evidence" value="ECO:0007669"/>
    <property type="project" value="TreeGrafter"/>
</dbReference>
<proteinExistence type="predicted"/>
<dbReference type="Gene3D" id="3.30.70.270">
    <property type="match status" value="1"/>
</dbReference>
<evidence type="ECO:0000313" key="3">
    <source>
        <dbReference type="EMBL" id="MBB4616250.1"/>
    </source>
</evidence>
<dbReference type="Pfam" id="PF07494">
    <property type="entry name" value="Reg_prop"/>
    <property type="match status" value="3"/>
</dbReference>
<dbReference type="InterPro" id="IPR050469">
    <property type="entry name" value="Diguanylate_Cyclase"/>
</dbReference>
<dbReference type="NCBIfam" id="TIGR00254">
    <property type="entry name" value="GGDEF"/>
    <property type="match status" value="1"/>
</dbReference>
<reference evidence="3 4" key="1">
    <citation type="submission" date="2020-08" db="EMBL/GenBank/DDBJ databases">
        <title>Genomic Encyclopedia of Type Strains, Phase IV (KMG-IV): sequencing the most valuable type-strain genomes for metagenomic binning, comparative biology and taxonomic classification.</title>
        <authorList>
            <person name="Goeker M."/>
        </authorList>
    </citation>
    <scope>NUCLEOTIDE SEQUENCE [LARGE SCALE GENOMIC DNA]</scope>
    <source>
        <strain evidence="3 4">DSM 15867</strain>
    </source>
</reference>
<dbReference type="EMBL" id="JACHNY010000001">
    <property type="protein sequence ID" value="MBB4616250.1"/>
    <property type="molecule type" value="Genomic_DNA"/>
</dbReference>
<dbReference type="InterPro" id="IPR013783">
    <property type="entry name" value="Ig-like_fold"/>
</dbReference>
<dbReference type="Gene3D" id="2.130.10.10">
    <property type="entry name" value="YVTN repeat-like/Quinoprotein amine dehydrogenase"/>
    <property type="match status" value="3"/>
</dbReference>
<dbReference type="InterPro" id="IPR015943">
    <property type="entry name" value="WD40/YVTN_repeat-like_dom_sf"/>
</dbReference>
<dbReference type="PANTHER" id="PTHR45138">
    <property type="entry name" value="REGULATORY COMPONENTS OF SENSORY TRANSDUCTION SYSTEM"/>
    <property type="match status" value="1"/>
</dbReference>
<dbReference type="GO" id="GO:0005886">
    <property type="term" value="C:plasma membrane"/>
    <property type="evidence" value="ECO:0007669"/>
    <property type="project" value="TreeGrafter"/>
</dbReference>
<gene>
    <name evidence="3" type="ORF">GGQ96_000356</name>
</gene>
<dbReference type="Proteomes" id="UP000574769">
    <property type="component" value="Unassembled WGS sequence"/>
</dbReference>